<dbReference type="AlphaFoldDB" id="A0A383BCI0"/>
<dbReference type="InterPro" id="IPR025924">
    <property type="entry name" value="YHYH_dom"/>
</dbReference>
<evidence type="ECO:0000259" key="1">
    <source>
        <dbReference type="Pfam" id="PF14240"/>
    </source>
</evidence>
<organism evidence="2">
    <name type="scientific">marine metagenome</name>
    <dbReference type="NCBI Taxonomy" id="408172"/>
    <lineage>
        <taxon>unclassified sequences</taxon>
        <taxon>metagenomes</taxon>
        <taxon>ecological metagenomes</taxon>
    </lineage>
</organism>
<accession>A0A383BCI0</accession>
<reference evidence="2" key="1">
    <citation type="submission" date="2018-05" db="EMBL/GenBank/DDBJ databases">
        <authorList>
            <person name="Lanie J.A."/>
            <person name="Ng W.-L."/>
            <person name="Kazmierczak K.M."/>
            <person name="Andrzejewski T.M."/>
            <person name="Davidsen T.M."/>
            <person name="Wayne K.J."/>
            <person name="Tettelin H."/>
            <person name="Glass J.I."/>
            <person name="Rusch D."/>
            <person name="Podicherti R."/>
            <person name="Tsui H.-C.T."/>
            <person name="Winkler M.E."/>
        </authorList>
    </citation>
    <scope>NUCLEOTIDE SEQUENCE</scope>
</reference>
<name>A0A383BCI0_9ZZZZ</name>
<proteinExistence type="predicted"/>
<feature type="non-terminal residue" evidence="2">
    <location>
        <position position="1"/>
    </location>
</feature>
<gene>
    <name evidence="2" type="ORF">METZ01_LOCUS470354</name>
</gene>
<feature type="domain" description="YHYH" evidence="1">
    <location>
        <begin position="127"/>
        <end position="246"/>
    </location>
</feature>
<dbReference type="Pfam" id="PF14240">
    <property type="entry name" value="YHYH"/>
    <property type="match status" value="1"/>
</dbReference>
<feature type="non-terminal residue" evidence="2">
    <location>
        <position position="247"/>
    </location>
</feature>
<sequence length="247" mass="27315">NVPPNFHITSTYREAMKRILITWVPLVLGVMVGCSSEPTVNIDATADQKTLQALPHINIPKYMDGVWLCTDASAPLVNDLSTERLEGYRCSVTVEYTDEFAIVKSNGIPNHDYESGPGCCAGELEYEWRIPLKPELASSVTYAPVVGPVAISVNGVPFYGPEEGPGGDAVALHFEYFVEDRQPIIIGICGAHSAGTEFHYHFDGNCVHWHPEEEKKEWKDWDVDLLVKDEASPVIGFVFDGYPIYGP</sequence>
<evidence type="ECO:0000313" key="2">
    <source>
        <dbReference type="EMBL" id="SVE17500.1"/>
    </source>
</evidence>
<protein>
    <recommendedName>
        <fullName evidence="1">YHYH domain-containing protein</fullName>
    </recommendedName>
</protein>
<dbReference type="EMBL" id="UINC01199194">
    <property type="protein sequence ID" value="SVE17500.1"/>
    <property type="molecule type" value="Genomic_DNA"/>
</dbReference>